<dbReference type="Pfam" id="PF14765">
    <property type="entry name" value="PS-DH"/>
    <property type="match status" value="1"/>
</dbReference>
<dbReference type="InterPro" id="IPR049900">
    <property type="entry name" value="PKS_mFAS_DH"/>
</dbReference>
<dbReference type="Pfam" id="PF00109">
    <property type="entry name" value="ketoacyl-synt"/>
    <property type="match status" value="1"/>
</dbReference>
<dbReference type="Gene3D" id="1.10.1200.10">
    <property type="entry name" value="ACP-like"/>
    <property type="match status" value="1"/>
</dbReference>
<dbReference type="InterPro" id="IPR050091">
    <property type="entry name" value="PKS_NRPS_Biosynth_Enz"/>
</dbReference>
<dbReference type="Pfam" id="PF22336">
    <property type="entry name" value="RhiE-like_linker"/>
    <property type="match status" value="1"/>
</dbReference>
<dbReference type="Pfam" id="PF00550">
    <property type="entry name" value="PP-binding"/>
    <property type="match status" value="1"/>
</dbReference>
<dbReference type="Gene3D" id="3.10.129.110">
    <property type="entry name" value="Polyketide synthase dehydratase"/>
    <property type="match status" value="1"/>
</dbReference>
<dbReference type="SMART" id="SM00822">
    <property type="entry name" value="PKS_KR"/>
    <property type="match status" value="1"/>
</dbReference>
<dbReference type="InterPro" id="IPR020841">
    <property type="entry name" value="PKS_Beta-ketoAc_synthase_dom"/>
</dbReference>
<dbReference type="InterPro" id="IPR014031">
    <property type="entry name" value="Ketoacyl_synth_C"/>
</dbReference>
<evidence type="ECO:0000256" key="2">
    <source>
        <dbReference type="ARBA" id="ARBA00004792"/>
    </source>
</evidence>
<organism evidence="13 14">
    <name type="scientific">Chitinophaga solisilvae</name>
    <dbReference type="NCBI Taxonomy" id="1233460"/>
    <lineage>
        <taxon>Bacteria</taxon>
        <taxon>Pseudomonadati</taxon>
        <taxon>Bacteroidota</taxon>
        <taxon>Chitinophagia</taxon>
        <taxon>Chitinophagales</taxon>
        <taxon>Chitinophagaceae</taxon>
        <taxon>Chitinophaga</taxon>
    </lineage>
</organism>
<dbReference type="CDD" id="cd00833">
    <property type="entry name" value="PKS"/>
    <property type="match status" value="1"/>
</dbReference>
<accession>A0A433WMX8</accession>
<dbReference type="InterPro" id="IPR014030">
    <property type="entry name" value="Ketoacyl_synth_N"/>
</dbReference>
<evidence type="ECO:0000256" key="8">
    <source>
        <dbReference type="ARBA" id="ARBA00054155"/>
    </source>
</evidence>
<feature type="domain" description="PKS/mFAS DH" evidence="12">
    <location>
        <begin position="614"/>
        <end position="893"/>
    </location>
</feature>
<feature type="region of interest" description="N-terminal hotdog fold" evidence="9">
    <location>
        <begin position="614"/>
        <end position="734"/>
    </location>
</feature>
<evidence type="ECO:0000313" key="14">
    <source>
        <dbReference type="Proteomes" id="UP000281028"/>
    </source>
</evidence>
<dbReference type="CDD" id="cd08953">
    <property type="entry name" value="KR_2_SDR_x"/>
    <property type="match status" value="1"/>
</dbReference>
<dbReference type="PRINTS" id="PR00081">
    <property type="entry name" value="GDHRDH"/>
</dbReference>
<dbReference type="GO" id="GO:0006633">
    <property type="term" value="P:fatty acid biosynthetic process"/>
    <property type="evidence" value="ECO:0007669"/>
    <property type="project" value="InterPro"/>
</dbReference>
<feature type="domain" description="Ketosynthase family 3 (KS3)" evidence="11">
    <location>
        <begin position="9"/>
        <end position="443"/>
    </location>
</feature>
<dbReference type="FunFam" id="3.40.47.10:FF:000019">
    <property type="entry name" value="Polyketide synthase type I"/>
    <property type="match status" value="1"/>
</dbReference>
<dbReference type="InterPro" id="IPR002347">
    <property type="entry name" value="SDR_fam"/>
</dbReference>
<feature type="region of interest" description="C-terminal hotdog fold" evidence="9">
    <location>
        <begin position="747"/>
        <end position="893"/>
    </location>
</feature>
<proteinExistence type="predicted"/>
<keyword evidence="6" id="KW-0808">Transferase</keyword>
<dbReference type="Pfam" id="PF08659">
    <property type="entry name" value="KR"/>
    <property type="match status" value="1"/>
</dbReference>
<evidence type="ECO:0000259" key="11">
    <source>
        <dbReference type="PROSITE" id="PS52004"/>
    </source>
</evidence>
<protein>
    <submittedName>
        <fullName evidence="13">SDR family NAD(P)-dependent oxidoreductase</fullName>
    </submittedName>
</protein>
<dbReference type="InterPro" id="IPR020806">
    <property type="entry name" value="PKS_PP-bd"/>
</dbReference>
<dbReference type="Proteomes" id="UP000281028">
    <property type="component" value="Unassembled WGS sequence"/>
</dbReference>
<feature type="active site" description="Proton donor; for dehydratase activity" evidence="9">
    <location>
        <position position="808"/>
    </location>
</feature>
<dbReference type="SMART" id="SM00825">
    <property type="entry name" value="PKS_KS"/>
    <property type="match status" value="1"/>
</dbReference>
<dbReference type="Pfam" id="PF02801">
    <property type="entry name" value="Ketoacyl-synt_C"/>
    <property type="match status" value="1"/>
</dbReference>
<comment type="pathway">
    <text evidence="2">Antibiotic biosynthesis.</text>
</comment>
<evidence type="ECO:0000256" key="7">
    <source>
        <dbReference type="ARBA" id="ARBA00022737"/>
    </source>
</evidence>
<dbReference type="EMBL" id="RIAR02000001">
    <property type="protein sequence ID" value="NSL87244.1"/>
    <property type="molecule type" value="Genomic_DNA"/>
</dbReference>
<evidence type="ECO:0000256" key="9">
    <source>
        <dbReference type="PROSITE-ProRule" id="PRU01363"/>
    </source>
</evidence>
<dbReference type="InterPro" id="IPR013968">
    <property type="entry name" value="PKS_KR"/>
</dbReference>
<keyword evidence="7" id="KW-0677">Repeat</keyword>
<dbReference type="PROSITE" id="PS50075">
    <property type="entry name" value="CARRIER"/>
    <property type="match status" value="1"/>
</dbReference>
<dbReference type="PROSITE" id="PS52004">
    <property type="entry name" value="KS3_2"/>
    <property type="match status" value="1"/>
</dbReference>
<dbReference type="GO" id="GO:0004315">
    <property type="term" value="F:3-oxoacyl-[acyl-carrier-protein] synthase activity"/>
    <property type="evidence" value="ECO:0007669"/>
    <property type="project" value="InterPro"/>
</dbReference>
<keyword evidence="3" id="KW-0596">Phosphopantetheine</keyword>
<evidence type="ECO:0000256" key="5">
    <source>
        <dbReference type="ARBA" id="ARBA00022553"/>
    </source>
</evidence>
<dbReference type="Pfam" id="PF21089">
    <property type="entry name" value="PKS_DH_N"/>
    <property type="match status" value="1"/>
</dbReference>
<dbReference type="InterPro" id="IPR020807">
    <property type="entry name" value="PKS_DH"/>
</dbReference>
<dbReference type="InterPro" id="IPR036291">
    <property type="entry name" value="NAD(P)-bd_dom_sf"/>
</dbReference>
<comment type="caution">
    <text evidence="13">The sequence shown here is derived from an EMBL/GenBank/DDBJ whole genome shotgun (WGS) entry which is preliminary data.</text>
</comment>
<evidence type="ECO:0000259" key="12">
    <source>
        <dbReference type="PROSITE" id="PS52019"/>
    </source>
</evidence>
<dbReference type="PROSITE" id="PS52019">
    <property type="entry name" value="PKS_MFAS_DH"/>
    <property type="match status" value="1"/>
</dbReference>
<comment type="subcellular location">
    <subcellularLocation>
        <location evidence="1">Cytoplasm</location>
    </subcellularLocation>
</comment>
<dbReference type="InterPro" id="IPR016039">
    <property type="entry name" value="Thiolase-like"/>
</dbReference>
<keyword evidence="4" id="KW-0963">Cytoplasm</keyword>
<dbReference type="InterPro" id="IPR054514">
    <property type="entry name" value="RhiE-like_linker"/>
</dbReference>
<reference evidence="13" key="1">
    <citation type="submission" date="2020-05" db="EMBL/GenBank/DDBJ databases">
        <title>Chitinophaga laudate sp. nov., isolated from a tropical peat swamp.</title>
        <authorList>
            <person name="Goh C.B.S."/>
            <person name="Lee M.S."/>
            <person name="Parimannan S."/>
            <person name="Pasbakhsh P."/>
            <person name="Yule C.M."/>
            <person name="Rajandas H."/>
            <person name="Loke S."/>
            <person name="Croft L."/>
            <person name="Tan J.B.L."/>
        </authorList>
    </citation>
    <scope>NUCLEOTIDE SEQUENCE</scope>
    <source>
        <strain evidence="13">Mgbs1</strain>
    </source>
</reference>
<dbReference type="GO" id="GO:0005737">
    <property type="term" value="C:cytoplasm"/>
    <property type="evidence" value="ECO:0007669"/>
    <property type="project" value="UniProtKB-SubCell"/>
</dbReference>
<dbReference type="Gene3D" id="1.10.1240.100">
    <property type="match status" value="1"/>
</dbReference>
<evidence type="ECO:0000256" key="4">
    <source>
        <dbReference type="ARBA" id="ARBA00022490"/>
    </source>
</evidence>
<dbReference type="SUPFAM" id="SSF53901">
    <property type="entry name" value="Thiolase-like"/>
    <property type="match status" value="1"/>
</dbReference>
<dbReference type="Gene3D" id="3.40.50.720">
    <property type="entry name" value="NAD(P)-binding Rossmann-like Domain"/>
    <property type="match status" value="1"/>
</dbReference>
<gene>
    <name evidence="13" type="ORF">ECE50_010415</name>
</gene>
<dbReference type="Gene3D" id="3.40.47.10">
    <property type="match status" value="1"/>
</dbReference>
<dbReference type="PANTHER" id="PTHR43775">
    <property type="entry name" value="FATTY ACID SYNTHASE"/>
    <property type="match status" value="1"/>
</dbReference>
<feature type="domain" description="Carrier" evidence="10">
    <location>
        <begin position="1353"/>
        <end position="1430"/>
    </location>
</feature>
<sequence length="1433" mass="156330">MKDKLAASDTDIAVIGMACRFPGAGNYTQFWNNLVHAVCSIREIPPERWDWRRYWGDPDKETNKSNSRWGGFINEVDCFDARFFKLSPAEVMHMDPQQRIMLELSWACLEDAGICPSSIRGSNTGVFTGVYDFDFKEVRESNPDKVIDAHHATGATSPIVTNRVSYLFNFTGPSLPVNAACSASLHAVHLAIQSIQLGECDMALAGGVGLLLTPTKFIAFGKAGMLSATNTCRPFDSLADGFIRGEGAGVVLLKPLQRALADGDYIHAVIRGSAVNHGGKSYSLTYPSADSQAAVISNAIRKAGIPVASISYVEAHATGTPKGDPIEYAGLVKAFREMADEPLPANSCALGTAKANIGHLESAAGIAGLIKAIMMLKNKTLTALPNFRLYNPAIQTDNSPFYIPVRNEAWVPPADPLGQYFPRRAGVSSFGFGGTNSHVILEEAPPLPPPVIPAGSMHLTCLSAQQPQLLLQRIYELYRWLEEDTDGITIADITLTLATGREHYEYRAAFVTADLPQLISELKKFHTTTPAAEISKISGDLQQAAPVTDIPDEALLHAMAAAYISGQLPDWNMLYRNSSGKRVPLPSYPFRKDSFPIYTSTEAMTSNISQTSAHGLIQQTHATFSDRLYSSVFDGTEFFLRDHQINGHPVFPGVLYLETVREAIALALDRPGYYAMQFRNIVWVSPFIFNAGQQELYLQLTGTVNNVQFSCYAGHPEQNQLVAQGEVTIGTTVAGGATEDTEDITYTHKISREEWYARMQQQGYNYGALYQCVETLHTTTDKVIAIITIPDAVVAEASRFRLHPGVLDAALQAAIALFTDKEEHHAQLLPFALESMQVYDTRIPHRAVAHKHPDTDAASGKYYADIDLIDKNGNYCIRFKGFTARKAAAVKVPSPMPEPAGVLLFQPVWHSLPPAAGITATYTRERIVLTDGIPTPYRQPEIVPGREVEIISAGLADSAAHFTTCASRLLEILQALAAEKSSGKTLLQVVIPIDGENQLLWGLSGMLDTARAEYPWLVTQLIGITDSPGNQPLTSSLDLLRTTGIAGVIRITGQQLHLRTWEELPATPADQQPWKPRGVYLITGGAGGIGRLLARDILTTPDTIVVLAGRSPENTGIQKILQHLRRDASRIYYRQTDTGNYSQVQALAEWIGAAFGRLDGIIHAAGITHDNYLLKKNTEELVQVFSPKVHGLVNLDKATAHFQPDFLLLFASISGALGNVGQADYAAANAFMDAFAAYRNSLTAAGKRSGKTIAADWPQWTDGSLKIPDEEQSMLAAKSGISKLDTTTALQTLYTLPLITSGQVLVLSGEKEKIRQYILSGSLSPMDTATPDTITAPVQNHTFQVTAATENQPPPRELLGILLEKAAQLLHIPEEELDADSTLDDYGFDSILYTRYASALNTTLHEDLTPPVILEYNTINRLAGYLTDKKNNQ</sequence>
<dbReference type="InterPro" id="IPR049551">
    <property type="entry name" value="PKS_DH_C"/>
</dbReference>
<dbReference type="InterPro" id="IPR018201">
    <property type="entry name" value="Ketoacyl_synth_AS"/>
</dbReference>
<keyword evidence="14" id="KW-1185">Reference proteome</keyword>
<dbReference type="InterPro" id="IPR036736">
    <property type="entry name" value="ACP-like_sf"/>
</dbReference>
<evidence type="ECO:0000256" key="6">
    <source>
        <dbReference type="ARBA" id="ARBA00022679"/>
    </source>
</evidence>
<evidence type="ECO:0000313" key="13">
    <source>
        <dbReference type="EMBL" id="NSL87244.1"/>
    </source>
</evidence>
<dbReference type="InterPro" id="IPR049552">
    <property type="entry name" value="PKS_DH_N"/>
</dbReference>
<dbReference type="OrthoDB" id="4317020at2"/>
<dbReference type="InterPro" id="IPR042104">
    <property type="entry name" value="PKS_dehydratase_sf"/>
</dbReference>
<dbReference type="PANTHER" id="PTHR43775:SF37">
    <property type="entry name" value="SI:DKEY-61P9.11"/>
    <property type="match status" value="1"/>
</dbReference>
<dbReference type="PROSITE" id="PS00606">
    <property type="entry name" value="KS3_1"/>
    <property type="match status" value="1"/>
</dbReference>
<evidence type="ECO:0000259" key="10">
    <source>
        <dbReference type="PROSITE" id="PS50075"/>
    </source>
</evidence>
<keyword evidence="5" id="KW-0597">Phosphoprotein</keyword>
<dbReference type="SMART" id="SM01294">
    <property type="entry name" value="PKS_PP_betabranch"/>
    <property type="match status" value="1"/>
</dbReference>
<dbReference type="SMART" id="SM00826">
    <property type="entry name" value="PKS_DH"/>
    <property type="match status" value="1"/>
</dbReference>
<dbReference type="SUPFAM" id="SSF47336">
    <property type="entry name" value="ACP-like"/>
    <property type="match status" value="1"/>
</dbReference>
<evidence type="ECO:0000256" key="1">
    <source>
        <dbReference type="ARBA" id="ARBA00004496"/>
    </source>
</evidence>
<dbReference type="SUPFAM" id="SSF51735">
    <property type="entry name" value="NAD(P)-binding Rossmann-fold domains"/>
    <property type="match status" value="1"/>
</dbReference>
<dbReference type="InterPro" id="IPR057326">
    <property type="entry name" value="KR_dom"/>
</dbReference>
<evidence type="ECO:0000256" key="3">
    <source>
        <dbReference type="ARBA" id="ARBA00022450"/>
    </source>
</evidence>
<dbReference type="InterPro" id="IPR009081">
    <property type="entry name" value="PP-bd_ACP"/>
</dbReference>
<dbReference type="GO" id="GO:0004312">
    <property type="term" value="F:fatty acid synthase activity"/>
    <property type="evidence" value="ECO:0007669"/>
    <property type="project" value="TreeGrafter"/>
</dbReference>
<dbReference type="SMART" id="SM00823">
    <property type="entry name" value="PKS_PP"/>
    <property type="match status" value="1"/>
</dbReference>
<comment type="function">
    <text evidence="8">Involved in production of the polyketide antibiotic thailandamide.</text>
</comment>
<name>A0A433WMX8_9BACT</name>
<feature type="active site" description="Proton acceptor; for dehydratase activity" evidence="9">
    <location>
        <position position="643"/>
    </location>
</feature>
<dbReference type="GO" id="GO:0031177">
    <property type="term" value="F:phosphopantetheine binding"/>
    <property type="evidence" value="ECO:0007669"/>
    <property type="project" value="InterPro"/>
</dbReference>